<reference evidence="1 2" key="1">
    <citation type="journal article" date="2022" name="New Phytol.">
        <title>Ecological generalism drives hyperdiversity of secondary metabolite gene clusters in xylarialean endophytes.</title>
        <authorList>
            <person name="Franco M.E.E."/>
            <person name="Wisecaver J.H."/>
            <person name="Arnold A.E."/>
            <person name="Ju Y.M."/>
            <person name="Slot J.C."/>
            <person name="Ahrendt S."/>
            <person name="Moore L.P."/>
            <person name="Eastman K.E."/>
            <person name="Scott K."/>
            <person name="Konkel Z."/>
            <person name="Mondo S.J."/>
            <person name="Kuo A."/>
            <person name="Hayes R.D."/>
            <person name="Haridas S."/>
            <person name="Andreopoulos B."/>
            <person name="Riley R."/>
            <person name="LaButti K."/>
            <person name="Pangilinan J."/>
            <person name="Lipzen A."/>
            <person name="Amirebrahimi M."/>
            <person name="Yan J."/>
            <person name="Adam C."/>
            <person name="Keymanesh K."/>
            <person name="Ng V."/>
            <person name="Louie K."/>
            <person name="Northen T."/>
            <person name="Drula E."/>
            <person name="Henrissat B."/>
            <person name="Hsieh H.M."/>
            <person name="Youens-Clark K."/>
            <person name="Lutzoni F."/>
            <person name="Miadlikowska J."/>
            <person name="Eastwood D.C."/>
            <person name="Hamelin R.C."/>
            <person name="Grigoriev I.V."/>
            <person name="U'Ren J.M."/>
        </authorList>
    </citation>
    <scope>NUCLEOTIDE SEQUENCE [LARGE SCALE GENOMIC DNA]</scope>
    <source>
        <strain evidence="1 2">ER1909</strain>
    </source>
</reference>
<accession>A0ACC0D2K1</accession>
<organism evidence="1 2">
    <name type="scientific">Hypoxylon rubiginosum</name>
    <dbReference type="NCBI Taxonomy" id="110542"/>
    <lineage>
        <taxon>Eukaryota</taxon>
        <taxon>Fungi</taxon>
        <taxon>Dikarya</taxon>
        <taxon>Ascomycota</taxon>
        <taxon>Pezizomycotina</taxon>
        <taxon>Sordariomycetes</taxon>
        <taxon>Xylariomycetidae</taxon>
        <taxon>Xylariales</taxon>
        <taxon>Hypoxylaceae</taxon>
        <taxon>Hypoxylon</taxon>
    </lineage>
</organism>
<dbReference type="EMBL" id="MU394312">
    <property type="protein sequence ID" value="KAI6086765.1"/>
    <property type="molecule type" value="Genomic_DNA"/>
</dbReference>
<comment type="caution">
    <text evidence="1">The sequence shown here is derived from an EMBL/GenBank/DDBJ whole genome shotgun (WGS) entry which is preliminary data.</text>
</comment>
<protein>
    <submittedName>
        <fullName evidence="1">Zinc finger in N-recognin-domain-containing protein</fullName>
    </submittedName>
</protein>
<keyword evidence="2" id="KW-1185">Reference proteome</keyword>
<proteinExistence type="predicted"/>
<evidence type="ECO:0000313" key="1">
    <source>
        <dbReference type="EMBL" id="KAI6086765.1"/>
    </source>
</evidence>
<gene>
    <name evidence="1" type="ORF">F4821DRAFT_237405</name>
</gene>
<evidence type="ECO:0000313" key="2">
    <source>
        <dbReference type="Proteomes" id="UP001497680"/>
    </source>
</evidence>
<dbReference type="Proteomes" id="UP001497680">
    <property type="component" value="Unassembled WGS sequence"/>
</dbReference>
<name>A0ACC0D2K1_9PEZI</name>
<sequence length="531" mass="58877">MAVDPVPISNDSHDAPGTAPGAVDGNATESRANSFSQQSDNSQTAADFIRDQLQLEADAREALPYSIENCTKPLGSLRQNVFACLTCNPPPENPDDSFKPAGVCYSCSVQCHGEHELVEIFQKRNFTCDCGTTRFTPEQQCTLRINPETNTKGGVHSEQPDDNNKYNQNFSNHFCACSIDYKPHEQKGTMYQCLGLGTHETGGCGEDWYHPGCLVGMGPNWYEKQTKQPKQSGNTKDGTLAPISEDPTTQDDIDQQIIGDQEDDDDDPPLPDGFPAEDAFDHFLCYKCVEAYPWIKRYAGTPGFLPAVFLRKEQEVSLSRKRKLEDDGSGEDSERSKRVKDGSEETEAVLPAPGSSDVDPQLKEEVKKDEVEKGEVPDVAECKLSSLPPAPTGQFSMFMTTDFRDHFCRCASCFPNLKPHPQLLEEEEAYEPPLSDGESEHNSTHGSGSLYERGESALKNVDRVRAIEGVMAYNHLKERLKPFFQQFAESGQAIGAEDIKEYFAKLRGDEQAIKDAGEAAKEDHRQEQDGY</sequence>